<dbReference type="AlphaFoldDB" id="A0A4R4YT91"/>
<dbReference type="SUPFAM" id="SSF142906">
    <property type="entry name" value="YjbR-like"/>
    <property type="match status" value="1"/>
</dbReference>
<organism evidence="1 2">
    <name type="scientific">Kribbella antibiotica</name>
    <dbReference type="NCBI Taxonomy" id="190195"/>
    <lineage>
        <taxon>Bacteria</taxon>
        <taxon>Bacillati</taxon>
        <taxon>Actinomycetota</taxon>
        <taxon>Actinomycetes</taxon>
        <taxon>Propionibacteriales</taxon>
        <taxon>Kribbellaceae</taxon>
        <taxon>Kribbella</taxon>
    </lineage>
</organism>
<name>A0A4R4YT91_9ACTN</name>
<evidence type="ECO:0000313" key="2">
    <source>
        <dbReference type="Proteomes" id="UP000295124"/>
    </source>
</evidence>
<dbReference type="RefSeq" id="WP_132174666.1">
    <property type="nucleotide sequence ID" value="NZ_SMKX01000140.1"/>
</dbReference>
<comment type="caution">
    <text evidence="1">The sequence shown here is derived from an EMBL/GenBank/DDBJ whole genome shotgun (WGS) entry which is preliminary data.</text>
</comment>
<accession>A0A4R4YT91</accession>
<dbReference type="Proteomes" id="UP000295124">
    <property type="component" value="Unassembled WGS sequence"/>
</dbReference>
<keyword evidence="2" id="KW-1185">Reference proteome</keyword>
<proteinExistence type="predicted"/>
<sequence length="136" mass="14868">MASLEDVERLVAELPGTEETTKWGNRTWAVGGKGYAWERPFSKADLKRFGAEPPPQGPILAIRVEDLGEKGAVLTARAGDGFFTIPHFGNYPAVLLELELVPEPVLRDALLDGWLVFAPAAQAQELLASRSRRAKD</sequence>
<dbReference type="InterPro" id="IPR038056">
    <property type="entry name" value="YjbR-like_sf"/>
</dbReference>
<protein>
    <recommendedName>
        <fullName evidence="3">MmcQ/YjbR family DNA-binding protein</fullName>
    </recommendedName>
</protein>
<evidence type="ECO:0000313" key="1">
    <source>
        <dbReference type="EMBL" id="TDD48463.1"/>
    </source>
</evidence>
<evidence type="ECO:0008006" key="3">
    <source>
        <dbReference type="Google" id="ProtNLM"/>
    </source>
</evidence>
<dbReference type="OrthoDB" id="954305at2"/>
<dbReference type="EMBL" id="SMKX01000140">
    <property type="protein sequence ID" value="TDD48463.1"/>
    <property type="molecule type" value="Genomic_DNA"/>
</dbReference>
<reference evidence="1 2" key="1">
    <citation type="submission" date="2019-03" db="EMBL/GenBank/DDBJ databases">
        <title>Draft genome sequences of novel Actinobacteria.</title>
        <authorList>
            <person name="Sahin N."/>
            <person name="Ay H."/>
            <person name="Saygin H."/>
        </authorList>
    </citation>
    <scope>NUCLEOTIDE SEQUENCE [LARGE SCALE GENOMIC DNA]</scope>
    <source>
        <strain evidence="1 2">JCM 13523</strain>
    </source>
</reference>
<gene>
    <name evidence="1" type="ORF">E1263_33225</name>
</gene>